<proteinExistence type="predicted"/>
<dbReference type="Proteomes" id="UP001314170">
    <property type="component" value="Unassembled WGS sequence"/>
</dbReference>
<sequence>MRATLIDTHNSNHYNLMEGVDKKKKANDQQEISSSNLISHEKMSDKEEGWSGEGRGLKMVVVRQEMKRLSWVWDLMRLQANLPQTQLVTTITNSIGPQHH</sequence>
<accession>A0AAV1S0Y3</accession>
<feature type="region of interest" description="Disordered" evidence="1">
    <location>
        <begin position="20"/>
        <end position="51"/>
    </location>
</feature>
<feature type="compositionally biased region" description="Basic and acidic residues" evidence="1">
    <location>
        <begin position="39"/>
        <end position="49"/>
    </location>
</feature>
<evidence type="ECO:0000313" key="2">
    <source>
        <dbReference type="EMBL" id="CAK7343664.1"/>
    </source>
</evidence>
<dbReference type="AlphaFoldDB" id="A0AAV1S0Y3"/>
<name>A0AAV1S0Y3_9ROSI</name>
<evidence type="ECO:0000313" key="3">
    <source>
        <dbReference type="Proteomes" id="UP001314170"/>
    </source>
</evidence>
<feature type="compositionally biased region" description="Polar residues" evidence="1">
    <location>
        <begin position="29"/>
        <end position="38"/>
    </location>
</feature>
<comment type="caution">
    <text evidence="2">The sequence shown here is derived from an EMBL/GenBank/DDBJ whole genome shotgun (WGS) entry which is preliminary data.</text>
</comment>
<gene>
    <name evidence="2" type="ORF">DCAF_LOCUS17426</name>
</gene>
<organism evidence="2 3">
    <name type="scientific">Dovyalis caffra</name>
    <dbReference type="NCBI Taxonomy" id="77055"/>
    <lineage>
        <taxon>Eukaryota</taxon>
        <taxon>Viridiplantae</taxon>
        <taxon>Streptophyta</taxon>
        <taxon>Embryophyta</taxon>
        <taxon>Tracheophyta</taxon>
        <taxon>Spermatophyta</taxon>
        <taxon>Magnoliopsida</taxon>
        <taxon>eudicotyledons</taxon>
        <taxon>Gunneridae</taxon>
        <taxon>Pentapetalae</taxon>
        <taxon>rosids</taxon>
        <taxon>fabids</taxon>
        <taxon>Malpighiales</taxon>
        <taxon>Salicaceae</taxon>
        <taxon>Flacourtieae</taxon>
        <taxon>Dovyalis</taxon>
    </lineage>
</organism>
<reference evidence="2 3" key="1">
    <citation type="submission" date="2024-01" db="EMBL/GenBank/DDBJ databases">
        <authorList>
            <person name="Waweru B."/>
        </authorList>
    </citation>
    <scope>NUCLEOTIDE SEQUENCE [LARGE SCALE GENOMIC DNA]</scope>
</reference>
<dbReference type="EMBL" id="CAWUPB010001160">
    <property type="protein sequence ID" value="CAK7343664.1"/>
    <property type="molecule type" value="Genomic_DNA"/>
</dbReference>
<evidence type="ECO:0000256" key="1">
    <source>
        <dbReference type="SAM" id="MobiDB-lite"/>
    </source>
</evidence>
<keyword evidence="3" id="KW-1185">Reference proteome</keyword>
<protein>
    <submittedName>
        <fullName evidence="2">Uncharacterized protein</fullName>
    </submittedName>
</protein>